<dbReference type="GO" id="GO:0016628">
    <property type="term" value="F:oxidoreductase activity, acting on the CH-CH group of donors, NAD or NADP as acceptor"/>
    <property type="evidence" value="ECO:0007669"/>
    <property type="project" value="UniProtKB-ARBA"/>
</dbReference>
<dbReference type="GO" id="GO:0005829">
    <property type="term" value="C:cytosol"/>
    <property type="evidence" value="ECO:0007669"/>
    <property type="project" value="TreeGrafter"/>
</dbReference>
<reference evidence="5 6" key="1">
    <citation type="journal article" date="2019" name="ISME J.">
        <title>Candidatus Macondimonas diazotrophica, a novel gammaproteobacterial genus dominating crude-oil-contaminated coastal sediments.</title>
        <authorList>
            <person name="Karthikeyan S."/>
            <person name="Konstantinidis K."/>
        </authorList>
    </citation>
    <scope>NUCLEOTIDE SEQUENCE [LARGE SCALE GENOMIC DNA]</scope>
    <source>
        <strain evidence="5 6">KTK01</strain>
    </source>
</reference>
<organism evidence="5 6">
    <name type="scientific">Candidatus Macondimonas diazotrophica</name>
    <dbReference type="NCBI Taxonomy" id="2305248"/>
    <lineage>
        <taxon>Bacteria</taxon>
        <taxon>Pseudomonadati</taxon>
        <taxon>Pseudomonadota</taxon>
        <taxon>Gammaproteobacteria</taxon>
        <taxon>Chromatiales</taxon>
        <taxon>Ectothiorhodospiraceae</taxon>
        <taxon>Candidatus Macondimonas</taxon>
    </lineage>
</organism>
<proteinExistence type="inferred from homology"/>
<dbReference type="SUPFAM" id="SSF51395">
    <property type="entry name" value="FMN-linked oxidoreductases"/>
    <property type="match status" value="1"/>
</dbReference>
<evidence type="ECO:0000313" key="5">
    <source>
        <dbReference type="EMBL" id="TFZ84018.1"/>
    </source>
</evidence>
<dbReference type="Gene3D" id="3.20.20.70">
    <property type="entry name" value="Aldolase class I"/>
    <property type="match status" value="1"/>
</dbReference>
<dbReference type="InterPro" id="IPR001155">
    <property type="entry name" value="OxRdtase_FMN_N"/>
</dbReference>
<evidence type="ECO:0000313" key="6">
    <source>
        <dbReference type="Proteomes" id="UP000297890"/>
    </source>
</evidence>
<evidence type="ECO:0000256" key="2">
    <source>
        <dbReference type="ARBA" id="ARBA00005979"/>
    </source>
</evidence>
<dbReference type="RefSeq" id="WP_135280377.1">
    <property type="nucleotide sequence ID" value="NZ_SRIO01000001.1"/>
</dbReference>
<dbReference type="PANTHER" id="PTHR22893">
    <property type="entry name" value="NADH OXIDOREDUCTASE-RELATED"/>
    <property type="match status" value="1"/>
</dbReference>
<dbReference type="GO" id="GO:0010181">
    <property type="term" value="F:FMN binding"/>
    <property type="evidence" value="ECO:0007669"/>
    <property type="project" value="InterPro"/>
</dbReference>
<comment type="caution">
    <text evidence="5">The sequence shown here is derived from an EMBL/GenBank/DDBJ whole genome shotgun (WGS) entry which is preliminary data.</text>
</comment>
<dbReference type="AlphaFoldDB" id="A0A4Z0FBX6"/>
<protein>
    <submittedName>
        <fullName evidence="5">Alkene reductase</fullName>
    </submittedName>
</protein>
<evidence type="ECO:0000256" key="3">
    <source>
        <dbReference type="ARBA" id="ARBA00023002"/>
    </source>
</evidence>
<keyword evidence="6" id="KW-1185">Reference proteome</keyword>
<dbReference type="CDD" id="cd02933">
    <property type="entry name" value="OYE_like_FMN"/>
    <property type="match status" value="1"/>
</dbReference>
<name>A0A4Z0FBX6_9GAMM</name>
<dbReference type="OrthoDB" id="8523426at2"/>
<comment type="similarity">
    <text evidence="2">Belongs to the NADH:flavin oxidoreductase/NADH oxidase family.</text>
</comment>
<keyword evidence="3" id="KW-0560">Oxidoreductase</keyword>
<dbReference type="FunFam" id="3.20.20.70:FF:000059">
    <property type="entry name" value="N-ethylmaleimide reductase, FMN-linked"/>
    <property type="match status" value="1"/>
</dbReference>
<dbReference type="InterPro" id="IPR013785">
    <property type="entry name" value="Aldolase_TIM"/>
</dbReference>
<dbReference type="Proteomes" id="UP000297890">
    <property type="component" value="Unassembled WGS sequence"/>
</dbReference>
<dbReference type="EMBL" id="SRIO01000001">
    <property type="protein sequence ID" value="TFZ84018.1"/>
    <property type="molecule type" value="Genomic_DNA"/>
</dbReference>
<dbReference type="PANTHER" id="PTHR22893:SF91">
    <property type="entry name" value="NADPH DEHYDROGENASE 2-RELATED"/>
    <property type="match status" value="1"/>
</dbReference>
<sequence length="361" mass="39147">MADDDLFTPFQLGDLTLPNRIVMAPLTRSRAQPDNTPGELAARYYAQRASAGLIVSEGVVISPQGVGYPNVPGLYTDGHIRAWRPITQAVHEAGGRIFGQLWHVGRISLPGYQPGGALPVAPSAVFPKGNAFTWTGPKPFLTPRALEPGEVPVIATQYGEAAARALQAGFDGVEIHAANGYLIDQFLRDGSNRRTDAYGGSIPNRLRFLSEVVEAVVRAVPARRVGVRISPASRVNDMSDSNPQVLFNAVAEHLSGYGLAYLHAVEWAPNEETPPAFDFEALRRCFGGPYIANGHYDRTRALQARAQDRADLLSFGRLYIANPDLVARLAQDAPLNTPDPATFYGGDAHGYTDYPFLPETR</sequence>
<accession>A0A4Z0FBX6</accession>
<dbReference type="InterPro" id="IPR045247">
    <property type="entry name" value="Oye-like"/>
</dbReference>
<comment type="cofactor">
    <cofactor evidence="1">
        <name>FMN</name>
        <dbReference type="ChEBI" id="CHEBI:58210"/>
    </cofactor>
</comment>
<gene>
    <name evidence="5" type="ORF">E4680_00265</name>
</gene>
<evidence type="ECO:0000259" key="4">
    <source>
        <dbReference type="Pfam" id="PF00724"/>
    </source>
</evidence>
<evidence type="ECO:0000256" key="1">
    <source>
        <dbReference type="ARBA" id="ARBA00001917"/>
    </source>
</evidence>
<feature type="domain" description="NADH:flavin oxidoreductase/NADH oxidase N-terminal" evidence="4">
    <location>
        <begin position="5"/>
        <end position="336"/>
    </location>
</feature>
<dbReference type="Pfam" id="PF00724">
    <property type="entry name" value="Oxidored_FMN"/>
    <property type="match status" value="1"/>
</dbReference>